<dbReference type="EMBL" id="SATR01000006">
    <property type="protein sequence ID" value="TFH92553.1"/>
    <property type="molecule type" value="Genomic_DNA"/>
</dbReference>
<accession>A0A4Y8WIN7</accession>
<dbReference type="Pfam" id="PF13302">
    <property type="entry name" value="Acetyltransf_3"/>
    <property type="match status" value="1"/>
</dbReference>
<evidence type="ECO:0000313" key="3">
    <source>
        <dbReference type="Proteomes" id="UP000297753"/>
    </source>
</evidence>
<dbReference type="PANTHER" id="PTHR43792:SF1">
    <property type="entry name" value="N-ACETYLTRANSFERASE DOMAIN-CONTAINING PROTEIN"/>
    <property type="match status" value="1"/>
</dbReference>
<dbReference type="PANTHER" id="PTHR43792">
    <property type="entry name" value="GNAT FAMILY, PUTATIVE (AFU_ORTHOLOGUE AFUA_3G00765)-RELATED-RELATED"/>
    <property type="match status" value="1"/>
</dbReference>
<dbReference type="AlphaFoldDB" id="A0A4Y8WIN7"/>
<dbReference type="Gene3D" id="3.40.630.30">
    <property type="match status" value="1"/>
</dbReference>
<evidence type="ECO:0000313" key="2">
    <source>
        <dbReference type="EMBL" id="TFH92553.1"/>
    </source>
</evidence>
<dbReference type="InterPro" id="IPR051531">
    <property type="entry name" value="N-acetyltransferase"/>
</dbReference>
<dbReference type="RefSeq" id="WP_134834753.1">
    <property type="nucleotide sequence ID" value="NZ_SATR01000006.1"/>
</dbReference>
<reference evidence="2 3" key="1">
    <citation type="submission" date="2019-01" db="EMBL/GenBank/DDBJ databases">
        <title>Vibrio BEI176 sp. nov, a marine bacterium isolated from China: eastern marignal seas.</title>
        <authorList>
            <person name="Li B."/>
        </authorList>
    </citation>
    <scope>NUCLEOTIDE SEQUENCE [LARGE SCALE GENOMIC DNA]</scope>
    <source>
        <strain evidence="2 3">BEI176</strain>
    </source>
</reference>
<gene>
    <name evidence="2" type="ORF">ELS82_05890</name>
</gene>
<sequence length="180" mass="20898">MSFTLSTERFLLRNFTKADAAHYVNQCQDPKYQRFYSDEDCSEEKSLHLAELFRQQALETPRTQYHLAIVDKETGQYIGIAALRVEADKQASIGCGLVRGYQGKKASEEAMSALLSYGFNHLDIHRAYAETLSKNKAAIRLCQRLGMRIEAQFIQNRYFKECWWDSTVLAILRNEWLNRD</sequence>
<keyword evidence="3" id="KW-1185">Reference proteome</keyword>
<dbReference type="GO" id="GO:0016747">
    <property type="term" value="F:acyltransferase activity, transferring groups other than amino-acyl groups"/>
    <property type="evidence" value="ECO:0007669"/>
    <property type="project" value="InterPro"/>
</dbReference>
<comment type="caution">
    <text evidence="2">The sequence shown here is derived from an EMBL/GenBank/DDBJ whole genome shotgun (WGS) entry which is preliminary data.</text>
</comment>
<dbReference type="SUPFAM" id="SSF55729">
    <property type="entry name" value="Acyl-CoA N-acyltransferases (Nat)"/>
    <property type="match status" value="1"/>
</dbReference>
<dbReference type="InterPro" id="IPR016181">
    <property type="entry name" value="Acyl_CoA_acyltransferase"/>
</dbReference>
<name>A0A4Y8WIN7_9VIBR</name>
<dbReference type="Proteomes" id="UP000297753">
    <property type="component" value="Unassembled WGS sequence"/>
</dbReference>
<protein>
    <submittedName>
        <fullName evidence="2">N-acetyltransferase</fullName>
    </submittedName>
</protein>
<dbReference type="OrthoDB" id="9801656at2"/>
<dbReference type="InterPro" id="IPR000182">
    <property type="entry name" value="GNAT_dom"/>
</dbReference>
<feature type="domain" description="N-acetyltransferase" evidence="1">
    <location>
        <begin position="10"/>
        <end position="175"/>
    </location>
</feature>
<organism evidence="2 3">
    <name type="scientific">Vibrio ouci</name>
    <dbReference type="NCBI Taxonomy" id="2499078"/>
    <lineage>
        <taxon>Bacteria</taxon>
        <taxon>Pseudomonadati</taxon>
        <taxon>Pseudomonadota</taxon>
        <taxon>Gammaproteobacteria</taxon>
        <taxon>Vibrionales</taxon>
        <taxon>Vibrionaceae</taxon>
        <taxon>Vibrio</taxon>
    </lineage>
</organism>
<proteinExistence type="predicted"/>
<dbReference type="PROSITE" id="PS51186">
    <property type="entry name" value="GNAT"/>
    <property type="match status" value="1"/>
</dbReference>
<keyword evidence="2" id="KW-0808">Transferase</keyword>
<evidence type="ECO:0000259" key="1">
    <source>
        <dbReference type="PROSITE" id="PS51186"/>
    </source>
</evidence>